<evidence type="ECO:0000256" key="1">
    <source>
        <dbReference type="SAM" id="MobiDB-lite"/>
    </source>
</evidence>
<keyword evidence="3" id="KW-1185">Reference proteome</keyword>
<protein>
    <submittedName>
        <fullName evidence="2">Uncharacterized protein</fullName>
    </submittedName>
</protein>
<evidence type="ECO:0000313" key="3">
    <source>
        <dbReference type="Proteomes" id="UP000199691"/>
    </source>
</evidence>
<dbReference type="STRING" id="641025.SAMN05421507_11873"/>
<dbReference type="Proteomes" id="UP000199691">
    <property type="component" value="Unassembled WGS sequence"/>
</dbReference>
<reference evidence="3" key="1">
    <citation type="submission" date="2016-10" db="EMBL/GenBank/DDBJ databases">
        <authorList>
            <person name="Varghese N."/>
            <person name="Submissions S."/>
        </authorList>
    </citation>
    <scope>NUCLEOTIDE SEQUENCE [LARGE SCALE GENOMIC DNA]</scope>
    <source>
        <strain evidence="3">CGMCC 4.6609</strain>
    </source>
</reference>
<feature type="region of interest" description="Disordered" evidence="1">
    <location>
        <begin position="29"/>
        <end position="52"/>
    </location>
</feature>
<organism evidence="2 3">
    <name type="scientific">Lentzea jiangxiensis</name>
    <dbReference type="NCBI Taxonomy" id="641025"/>
    <lineage>
        <taxon>Bacteria</taxon>
        <taxon>Bacillati</taxon>
        <taxon>Actinomycetota</taxon>
        <taxon>Actinomycetes</taxon>
        <taxon>Pseudonocardiales</taxon>
        <taxon>Pseudonocardiaceae</taxon>
        <taxon>Lentzea</taxon>
    </lineage>
</organism>
<proteinExistence type="predicted"/>
<name>A0A1H0WCB8_9PSEU</name>
<gene>
    <name evidence="2" type="ORF">SAMN05421507_11873</name>
</gene>
<sequence>MLLVIARNNNAEPTAVSAFTASNAAGATTAISSPVSPGTTSSTTVVRPKSFE</sequence>
<accession>A0A1H0WCB8</accession>
<dbReference type="EMBL" id="FNIX01000018">
    <property type="protein sequence ID" value="SDP88095.1"/>
    <property type="molecule type" value="Genomic_DNA"/>
</dbReference>
<dbReference type="AlphaFoldDB" id="A0A1H0WCB8"/>
<feature type="compositionally biased region" description="Low complexity" evidence="1">
    <location>
        <begin position="32"/>
        <end position="52"/>
    </location>
</feature>
<evidence type="ECO:0000313" key="2">
    <source>
        <dbReference type="EMBL" id="SDP88095.1"/>
    </source>
</evidence>